<dbReference type="InterPro" id="IPR028978">
    <property type="entry name" value="Chorismate_lyase_/UTRA_dom_sf"/>
</dbReference>
<dbReference type="Proteomes" id="UP000242875">
    <property type="component" value="Unassembled WGS sequence"/>
</dbReference>
<comment type="caution">
    <text evidence="1">The sequence shown here is derived from an EMBL/GenBank/DDBJ whole genome shotgun (WGS) entry which is preliminary data.</text>
</comment>
<evidence type="ECO:0000313" key="2">
    <source>
        <dbReference type="Proteomes" id="UP000242875"/>
    </source>
</evidence>
<gene>
    <name evidence="1" type="ORF">BZG36_00908</name>
</gene>
<keyword evidence="2" id="KW-1185">Reference proteome</keyword>
<dbReference type="Gene3D" id="3.40.1410.10">
    <property type="entry name" value="Chorismate lyase-like"/>
    <property type="match status" value="1"/>
</dbReference>
<sequence>MGSYVKHAQTTIPSHFGDIMSQRETSLRLPDDFGGLERMLLTANGNLQRLLSAYFNAPISVNVLYNKVMSEPNTYGPDQTCILRGYLREVNLCINGIKGQPSRTVCNAKSAVYITDPAVLRLVEEEGVGIGQIFRYLDRLPNFELFSIGRSAPKEGKKDYTFWRLYKLSCPGVDCFINERFAPGFLEPGWIEQADADIALDHTHDKVWQFADAMGHDFLSFCTRL</sequence>
<dbReference type="SUPFAM" id="SSF64288">
    <property type="entry name" value="Chorismate lyase-like"/>
    <property type="match status" value="1"/>
</dbReference>
<accession>A0A261Y5F1</accession>
<proteinExistence type="predicted"/>
<dbReference type="OrthoDB" id="5673at2759"/>
<reference evidence="1 2" key="1">
    <citation type="journal article" date="2017" name="Mycologia">
        <title>Bifiguratus adelaidae, gen. et sp. nov., a new member of Mucoromycotina in endophytic and soil-dwelling habitats.</title>
        <authorList>
            <person name="Torres-Cruz T.J."/>
            <person name="Billingsley Tobias T.L."/>
            <person name="Almatruk M."/>
            <person name="Hesse C."/>
            <person name="Kuske C.R."/>
            <person name="Desiro A."/>
            <person name="Benucci G.M."/>
            <person name="Bonito G."/>
            <person name="Stajich J.E."/>
            <person name="Dunlap C."/>
            <person name="Arnold A.E."/>
            <person name="Porras-Alfaro A."/>
        </authorList>
    </citation>
    <scope>NUCLEOTIDE SEQUENCE [LARGE SCALE GENOMIC DNA]</scope>
    <source>
        <strain evidence="1 2">AZ0501</strain>
    </source>
</reference>
<organism evidence="1 2">
    <name type="scientific">Bifiguratus adelaidae</name>
    <dbReference type="NCBI Taxonomy" id="1938954"/>
    <lineage>
        <taxon>Eukaryota</taxon>
        <taxon>Fungi</taxon>
        <taxon>Fungi incertae sedis</taxon>
        <taxon>Mucoromycota</taxon>
        <taxon>Mucoromycotina</taxon>
        <taxon>Endogonomycetes</taxon>
        <taxon>Endogonales</taxon>
        <taxon>Endogonales incertae sedis</taxon>
        <taxon>Bifiguratus</taxon>
    </lineage>
</organism>
<dbReference type="AlphaFoldDB" id="A0A261Y5F1"/>
<dbReference type="EMBL" id="MVBO01000009">
    <property type="protein sequence ID" value="OZJ05833.1"/>
    <property type="molecule type" value="Genomic_DNA"/>
</dbReference>
<protein>
    <submittedName>
        <fullName evidence="1">Uncharacterized protein</fullName>
    </submittedName>
</protein>
<name>A0A261Y5F1_9FUNG</name>
<evidence type="ECO:0000313" key="1">
    <source>
        <dbReference type="EMBL" id="OZJ05833.1"/>
    </source>
</evidence>